<dbReference type="PANTHER" id="PTHR41259">
    <property type="entry name" value="DOUBLE-STRAND BREAK REPAIR RAD50 ATPASE, PUTATIVE-RELATED"/>
    <property type="match status" value="1"/>
</dbReference>
<dbReference type="RefSeq" id="WP_160553027.1">
    <property type="nucleotide sequence ID" value="NZ_CP047650.1"/>
</dbReference>
<evidence type="ECO:0000256" key="2">
    <source>
        <dbReference type="SAM" id="MobiDB-lite"/>
    </source>
</evidence>
<dbReference type="EMBL" id="CP047650">
    <property type="protein sequence ID" value="QHI99246.1"/>
    <property type="molecule type" value="Genomic_DNA"/>
</dbReference>
<feature type="compositionally biased region" description="Low complexity" evidence="2">
    <location>
        <begin position="365"/>
        <end position="374"/>
    </location>
</feature>
<evidence type="ECO:0000259" key="3">
    <source>
        <dbReference type="Pfam" id="PF13476"/>
    </source>
</evidence>
<gene>
    <name evidence="4" type="ORF">GT347_15435</name>
</gene>
<feature type="region of interest" description="Disordered" evidence="2">
    <location>
        <begin position="565"/>
        <end position="589"/>
    </location>
</feature>
<feature type="coiled-coil region" evidence="1">
    <location>
        <begin position="209"/>
        <end position="307"/>
    </location>
</feature>
<dbReference type="GO" id="GO:0006302">
    <property type="term" value="P:double-strand break repair"/>
    <property type="evidence" value="ECO:0007669"/>
    <property type="project" value="InterPro"/>
</dbReference>
<organism evidence="4 5">
    <name type="scientific">Xylophilus rhododendri</name>
    <dbReference type="NCBI Taxonomy" id="2697032"/>
    <lineage>
        <taxon>Bacteria</taxon>
        <taxon>Pseudomonadati</taxon>
        <taxon>Pseudomonadota</taxon>
        <taxon>Betaproteobacteria</taxon>
        <taxon>Burkholderiales</taxon>
        <taxon>Xylophilus</taxon>
    </lineage>
</organism>
<proteinExistence type="predicted"/>
<feature type="domain" description="Rad50/SbcC-type AAA" evidence="3">
    <location>
        <begin position="7"/>
        <end position="70"/>
    </location>
</feature>
<feature type="region of interest" description="Disordered" evidence="2">
    <location>
        <begin position="364"/>
        <end position="385"/>
    </location>
</feature>
<dbReference type="Proteomes" id="UP000464787">
    <property type="component" value="Chromosome"/>
</dbReference>
<evidence type="ECO:0000313" key="5">
    <source>
        <dbReference type="Proteomes" id="UP000464787"/>
    </source>
</evidence>
<reference evidence="4 5" key="1">
    <citation type="submission" date="2020-01" db="EMBL/GenBank/DDBJ databases">
        <title>Genome sequencing of strain KACC 21265.</title>
        <authorList>
            <person name="Heo J."/>
            <person name="Kim S.-J."/>
            <person name="Kim J.-S."/>
            <person name="Hong S.-B."/>
            <person name="Kwon S.-W."/>
        </authorList>
    </citation>
    <scope>NUCLEOTIDE SEQUENCE [LARGE SCALE GENOMIC DNA]</scope>
    <source>
        <strain evidence="4 5">KACC 21265</strain>
    </source>
</reference>
<evidence type="ECO:0000313" key="4">
    <source>
        <dbReference type="EMBL" id="QHI99246.1"/>
    </source>
</evidence>
<dbReference type="InterPro" id="IPR027417">
    <property type="entry name" value="P-loop_NTPase"/>
</dbReference>
<name>A0A857J5Z3_9BURK</name>
<keyword evidence="1" id="KW-0175">Coiled coil</keyword>
<accession>A0A857J5Z3</accession>
<dbReference type="SUPFAM" id="SSF52540">
    <property type="entry name" value="P-loop containing nucleoside triphosphate hydrolases"/>
    <property type="match status" value="1"/>
</dbReference>
<dbReference type="Gene3D" id="3.40.50.300">
    <property type="entry name" value="P-loop containing nucleotide triphosphate hydrolases"/>
    <property type="match status" value="2"/>
</dbReference>
<feature type="coiled-coil region" evidence="1">
    <location>
        <begin position="711"/>
        <end position="745"/>
    </location>
</feature>
<dbReference type="InterPro" id="IPR038729">
    <property type="entry name" value="Rad50/SbcC_AAA"/>
</dbReference>
<sequence>MSLYLNRLRVQELRQFRQPFELQDIEPGLNIFAGPNEAGKSTLVRAIRAAFFERYRSKMVEDLRPRGDAGALPAVEIDFTLDGQPGRLQKSFLGTRARCSLSLGGQTWDGADAEDHLAALIGFQYASKGASKTEHWGIPGLLWVEQGSGQELAEAASHARKHIHTALQERISQDSAGALAATGGDELLARFELQRNELLTSAGKPRGAYQEAIARAEELQQRLAEVTGRIASYQQQVDQLARLRAQHLQDEQDRPWEPLREQLAAARQTEQALAQAARQLADAGAGLQQMQGRRELLLQQIQSHERLQQRLASGQQEAALAADGVQQAGPAAALAQRHADEARAAADHARKTLALARQEATRTMLQAQQQSATQTRDRQQRTLQAALASQEALDSLQAQAAAHTLGEAQLKELRQLERGWQDLLLQRKAVSTRLSFKLLDGQALVLQGEPGTDERLQGEGERLLGEPVRLQLPGLGELSITPGGQDLAGLAAQCEAARVRLAQRLQALGLVDVAQAEARFGQQQALLIHLQHARQALQQVAPQGIAPLRDGLAQAEGLMQSSQEALAQLPPAPPQPAPELAAAERAQDAADQFDRQARALLAEAQQAQAIAQAEHQSRARALELLQEELRDPQQQARHEQAQQQLGELAQELRLQAALVEALTRQREQARPDIVQQDIARLGRSIAQLELAHGQRHTEIQVLDHALQQAGAAGLDEQRQTADGELARARQRLSELQRRAAALDLLCGKLQSRRQAALAQLRAPLQRHLERYLKLLFAQGRVTVGEGLTPDVLVRPAAGGGEDAGVFASLSFGAREQLGVISRFAYADLLREAGRPTLLILDDALVHSDAGRLGLMKRVVFDAAQRHQVLLFTCHPEGWRDMGVLVRAVGLASS</sequence>
<dbReference type="KEGG" id="xyk:GT347_15435"/>
<dbReference type="PANTHER" id="PTHR41259:SF1">
    <property type="entry name" value="DOUBLE-STRAND BREAK REPAIR RAD50 ATPASE, PUTATIVE-RELATED"/>
    <property type="match status" value="1"/>
</dbReference>
<evidence type="ECO:0000256" key="1">
    <source>
        <dbReference type="SAM" id="Coils"/>
    </source>
</evidence>
<dbReference type="AlphaFoldDB" id="A0A857J5Z3"/>
<protein>
    <submittedName>
        <fullName evidence="4">AAA family ATPase</fullName>
    </submittedName>
</protein>
<dbReference type="Pfam" id="PF13476">
    <property type="entry name" value="AAA_23"/>
    <property type="match status" value="1"/>
</dbReference>
<dbReference type="GO" id="GO:0016887">
    <property type="term" value="F:ATP hydrolysis activity"/>
    <property type="evidence" value="ECO:0007669"/>
    <property type="project" value="InterPro"/>
</dbReference>
<keyword evidence="5" id="KW-1185">Reference proteome</keyword>